<dbReference type="PANTHER" id="PTHR47396">
    <property type="entry name" value="TYPE I RESTRICTION ENZYME ECOKI R PROTEIN"/>
    <property type="match status" value="1"/>
</dbReference>
<dbReference type="Gene3D" id="3.40.50.300">
    <property type="entry name" value="P-loop containing nucleotide triphosphate hydrolases"/>
    <property type="match status" value="2"/>
</dbReference>
<dbReference type="GO" id="GO:0004386">
    <property type="term" value="F:helicase activity"/>
    <property type="evidence" value="ECO:0007669"/>
    <property type="project" value="UniProtKB-KW"/>
</dbReference>
<keyword evidence="3" id="KW-0378">Hydrolase</keyword>
<dbReference type="PROSITE" id="PS51194">
    <property type="entry name" value="HELICASE_CTER"/>
    <property type="match status" value="1"/>
</dbReference>
<accession>A0A3G6JDL8</accession>
<feature type="domain" description="Helicase ATP-binding" evidence="1">
    <location>
        <begin position="18"/>
        <end position="135"/>
    </location>
</feature>
<gene>
    <name evidence="3" type="ORF">DQL93_04880</name>
</gene>
<dbReference type="PANTHER" id="PTHR47396:SF1">
    <property type="entry name" value="ATP-DEPENDENT HELICASE IRC3-RELATED"/>
    <property type="match status" value="1"/>
</dbReference>
<dbReference type="InterPro" id="IPR001650">
    <property type="entry name" value="Helicase_C-like"/>
</dbReference>
<protein>
    <submittedName>
        <fullName evidence="3">ATP-dependent helicase</fullName>
    </submittedName>
</protein>
<dbReference type="GO" id="GO:0005829">
    <property type="term" value="C:cytosol"/>
    <property type="evidence" value="ECO:0007669"/>
    <property type="project" value="TreeGrafter"/>
</dbReference>
<dbReference type="SUPFAM" id="SSF52540">
    <property type="entry name" value="P-loop containing nucleoside triphosphate hydrolases"/>
    <property type="match status" value="1"/>
</dbReference>
<keyword evidence="3" id="KW-0347">Helicase</keyword>
<dbReference type="GO" id="GO:0003677">
    <property type="term" value="F:DNA binding"/>
    <property type="evidence" value="ECO:0007669"/>
    <property type="project" value="InterPro"/>
</dbReference>
<dbReference type="InterPro" id="IPR014001">
    <property type="entry name" value="Helicase_ATP-bd"/>
</dbReference>
<sequence>MNFSLFNYQKKLVTEARQELAQKNKGVMIVSPPGSGKSVVIAEIARLTALKGNRILFFVHRRELTRQIEEAFINNGVDMSKVTIDTVQRVWNHIQSLEKPSLIIIDEAHHSKANTYKKILEYWPDVPRLGFTATPWRMSGEGFTDEYSSMVEGPQVQWLIDHNRLAPYDYYAVPLGDFSKLASHGGQDYTGSSMNEYTETVAYGDLIGNWKKHAGGRQTICYTPTVATAREVVQRFQEAGISAAEADGKTPTAIRDEVMEGFKSGKYQVLVNCDLVSEGFNVPECSCVILLRPTKSLVLYLQQAMRCMRYQPDKKAIILDHVNNWGKFGLPNQDRDWTLKSRKRGKSREGDSEVSGIYQCSYCMGVFIRDENIVSETDEVKIIECPYCGQQFEIKNERKDKELGADDGMELKKIQEVNSGHFKTSKVIKLKDCKTYADLEAFAKQMKYKPGWVYYQAKARHLLK</sequence>
<dbReference type="InterPro" id="IPR027417">
    <property type="entry name" value="P-loop_NTPase"/>
</dbReference>
<dbReference type="GO" id="GO:0005524">
    <property type="term" value="F:ATP binding"/>
    <property type="evidence" value="ECO:0007669"/>
    <property type="project" value="InterPro"/>
</dbReference>
<name>A0A3G6JDL8_LACDL</name>
<reference evidence="3" key="1">
    <citation type="submission" date="2018-07" db="EMBL/GenBank/DDBJ databases">
        <authorList>
            <person name="Somerville V."/>
        </authorList>
    </citation>
    <scope>NUCLEOTIDE SEQUENCE</scope>
    <source>
        <strain evidence="3">NWC_2_2</strain>
    </source>
</reference>
<evidence type="ECO:0000313" key="3">
    <source>
        <dbReference type="EMBL" id="AZA15953.1"/>
    </source>
</evidence>
<proteinExistence type="predicted"/>
<dbReference type="PROSITE" id="PS51192">
    <property type="entry name" value="HELICASE_ATP_BIND_1"/>
    <property type="match status" value="1"/>
</dbReference>
<dbReference type="SMART" id="SM00487">
    <property type="entry name" value="DEXDc"/>
    <property type="match status" value="1"/>
</dbReference>
<dbReference type="Pfam" id="PF04851">
    <property type="entry name" value="ResIII"/>
    <property type="match status" value="2"/>
</dbReference>
<evidence type="ECO:0000259" key="1">
    <source>
        <dbReference type="PROSITE" id="PS51192"/>
    </source>
</evidence>
<dbReference type="Pfam" id="PF00271">
    <property type="entry name" value="Helicase_C"/>
    <property type="match status" value="1"/>
</dbReference>
<feature type="domain" description="Helicase C-terminal" evidence="2">
    <location>
        <begin position="202"/>
        <end position="365"/>
    </location>
</feature>
<dbReference type="GO" id="GO:0016787">
    <property type="term" value="F:hydrolase activity"/>
    <property type="evidence" value="ECO:0007669"/>
    <property type="project" value="InterPro"/>
</dbReference>
<keyword evidence="3" id="KW-0547">Nucleotide-binding</keyword>
<dbReference type="AlphaFoldDB" id="A0A3G6JDL8"/>
<dbReference type="InterPro" id="IPR050742">
    <property type="entry name" value="Helicase_Restrict-Modif_Enz"/>
</dbReference>
<dbReference type="EMBL" id="CP031023">
    <property type="protein sequence ID" value="AZA15953.1"/>
    <property type="molecule type" value="Genomic_DNA"/>
</dbReference>
<dbReference type="InterPro" id="IPR006935">
    <property type="entry name" value="Helicase/UvrB_N"/>
</dbReference>
<keyword evidence="3" id="KW-0067">ATP-binding</keyword>
<dbReference type="SMART" id="SM00490">
    <property type="entry name" value="HELICc"/>
    <property type="match status" value="1"/>
</dbReference>
<organism evidence="3">
    <name type="scientific">Lactobacillus delbrueckii subsp. lactis</name>
    <dbReference type="NCBI Taxonomy" id="29397"/>
    <lineage>
        <taxon>Bacteria</taxon>
        <taxon>Bacillati</taxon>
        <taxon>Bacillota</taxon>
        <taxon>Bacilli</taxon>
        <taxon>Lactobacillales</taxon>
        <taxon>Lactobacillaceae</taxon>
        <taxon>Lactobacillus</taxon>
    </lineage>
</organism>
<evidence type="ECO:0000259" key="2">
    <source>
        <dbReference type="PROSITE" id="PS51194"/>
    </source>
</evidence>